<dbReference type="InterPro" id="IPR036188">
    <property type="entry name" value="FAD/NAD-bd_sf"/>
</dbReference>
<protein>
    <submittedName>
        <fullName evidence="2">Putative NAD(P)/FAD-binding protein YdhS</fullName>
    </submittedName>
</protein>
<keyword evidence="3" id="KW-1185">Reference proteome</keyword>
<dbReference type="Proteomes" id="UP000531216">
    <property type="component" value="Unassembled WGS sequence"/>
</dbReference>
<name>A0A7W6FT35_9HYPH</name>
<dbReference type="OrthoDB" id="101972at2"/>
<comment type="caution">
    <text evidence="2">The sequence shown here is derived from an EMBL/GenBank/DDBJ whole genome shotgun (WGS) entry which is preliminary data.</text>
</comment>
<dbReference type="RefSeq" id="WP_090958069.1">
    <property type="nucleotide sequence ID" value="NZ_FOOA01000001.1"/>
</dbReference>
<evidence type="ECO:0000313" key="2">
    <source>
        <dbReference type="EMBL" id="MBB3934591.1"/>
    </source>
</evidence>
<dbReference type="AlphaFoldDB" id="A0A7W6FT35"/>
<feature type="domain" description="FAD-dependent urate hydroxylase HpyO/Asp monooxygenase CreE-like FAD/NAD(P)-binding" evidence="1">
    <location>
        <begin position="6"/>
        <end position="156"/>
    </location>
</feature>
<sequence>MTHHVIIVGGGASGVLLAAHFLRQANRTDVTIVEPRSGIGEGLAYSTKDPCHLLNTRAANMSAFDDDPQHFWRWLVESGAATACELEGAFSFAPRSRYRDYLVDLVRHWLPGSGDGRLRVLRDTCIALAQTHRGVSATLASGLSLTADRAVLAIGHAVPVGPSPYDPAWSSPEDLRIGPDEDILVLGAGLSMIDKLASLHARGHRGRITALSRRALLPRVHAVTAPFHLDPADIPLGTGPGYFLRWLRRTVRWAESEGRDWREVMDAVRPHASAIWSAMPASGRARFLRHGRTMWDVHRHRMPPALADLTHEALSSGLLRLVAGRLVDEHVDGDRHHVRIRHRRGDHRTLVVDRIIDCTGIRRRPDADGTGLVAQLIDSGIARTDPLGLGLDVAANCGLVDRSGTASGRIFALGPVTKARFWEITAIPDIRAQARRLAAELA</sequence>
<dbReference type="InterPro" id="IPR038732">
    <property type="entry name" value="HpyO/CreE_NAD-binding"/>
</dbReference>
<dbReference type="PANTHER" id="PTHR40254:SF1">
    <property type="entry name" value="BLR0577 PROTEIN"/>
    <property type="match status" value="1"/>
</dbReference>
<evidence type="ECO:0000313" key="3">
    <source>
        <dbReference type="Proteomes" id="UP000531216"/>
    </source>
</evidence>
<dbReference type="SUPFAM" id="SSF51905">
    <property type="entry name" value="FAD/NAD(P)-binding domain"/>
    <property type="match status" value="1"/>
</dbReference>
<gene>
    <name evidence="2" type="ORF">GGR05_000702</name>
</gene>
<dbReference type="PANTHER" id="PTHR40254">
    <property type="entry name" value="BLR0577 PROTEIN"/>
    <property type="match status" value="1"/>
</dbReference>
<dbReference type="InterPro" id="IPR052189">
    <property type="entry name" value="L-asp_N-monooxygenase_NS-form"/>
</dbReference>
<organism evidence="2 3">
    <name type="scientific">Aureimonas phyllosphaerae</name>
    <dbReference type="NCBI Taxonomy" id="1166078"/>
    <lineage>
        <taxon>Bacteria</taxon>
        <taxon>Pseudomonadati</taxon>
        <taxon>Pseudomonadota</taxon>
        <taxon>Alphaproteobacteria</taxon>
        <taxon>Hyphomicrobiales</taxon>
        <taxon>Aurantimonadaceae</taxon>
        <taxon>Aureimonas</taxon>
    </lineage>
</organism>
<accession>A0A7W6FT35</accession>
<evidence type="ECO:0000259" key="1">
    <source>
        <dbReference type="Pfam" id="PF13454"/>
    </source>
</evidence>
<proteinExistence type="predicted"/>
<reference evidence="2 3" key="1">
    <citation type="submission" date="2020-08" db="EMBL/GenBank/DDBJ databases">
        <title>Genomic Encyclopedia of Type Strains, Phase IV (KMG-IV): sequencing the most valuable type-strain genomes for metagenomic binning, comparative biology and taxonomic classification.</title>
        <authorList>
            <person name="Goeker M."/>
        </authorList>
    </citation>
    <scope>NUCLEOTIDE SEQUENCE [LARGE SCALE GENOMIC DNA]</scope>
    <source>
        <strain evidence="2 3">DSM 25024</strain>
    </source>
</reference>
<dbReference type="EMBL" id="JACIDO010000001">
    <property type="protein sequence ID" value="MBB3934591.1"/>
    <property type="molecule type" value="Genomic_DNA"/>
</dbReference>
<dbReference type="Gene3D" id="3.50.50.60">
    <property type="entry name" value="FAD/NAD(P)-binding domain"/>
    <property type="match status" value="2"/>
</dbReference>
<dbReference type="Pfam" id="PF13454">
    <property type="entry name" value="NAD_binding_9"/>
    <property type="match status" value="1"/>
</dbReference>